<dbReference type="OrthoDB" id="947434at2"/>
<dbReference type="InterPro" id="IPR025665">
    <property type="entry name" value="Beta-barrel_OMP_2"/>
</dbReference>
<dbReference type="EMBL" id="CP018155">
    <property type="protein sequence ID" value="APG64395.1"/>
    <property type="molecule type" value="Genomic_DNA"/>
</dbReference>
<dbReference type="AlphaFoldDB" id="A0A1L3JGY0"/>
<name>A0A1L3JGY0_9FLAO</name>
<keyword evidence="1" id="KW-0732">Signal</keyword>
<sequence length="170" mass="18250">MKKLLLSIAMFTFALTVSAQDYGVIGGFNNTIAKASGGGITASDGISGLFVGFFGDFEVSEKFNIQPEVHYIAVFRDGDSGNAIALPVLAKYYVSEQFSVQAGPMIDVILDEAPDGFNTFGFGIAGGVGYDFDDHFMATARYSFGLSNRVEIANVTTGYDYFQVGLGYKF</sequence>
<evidence type="ECO:0000313" key="3">
    <source>
        <dbReference type="EMBL" id="APG64395.1"/>
    </source>
</evidence>
<dbReference type="Proteomes" id="UP000181898">
    <property type="component" value="Chromosome"/>
</dbReference>
<evidence type="ECO:0000259" key="2">
    <source>
        <dbReference type="Pfam" id="PF13568"/>
    </source>
</evidence>
<dbReference type="InterPro" id="IPR011250">
    <property type="entry name" value="OMP/PagP_B-barrel"/>
</dbReference>
<accession>A0A1L3JGY0</accession>
<dbReference type="InterPro" id="IPR000758">
    <property type="entry name" value="Enterovir_OMP"/>
</dbReference>
<dbReference type="PROSITE" id="PS00695">
    <property type="entry name" value="ENT_VIR_OMP_2"/>
    <property type="match status" value="1"/>
</dbReference>
<feature type="domain" description="Outer membrane protein beta-barrel" evidence="2">
    <location>
        <begin position="83"/>
        <end position="148"/>
    </location>
</feature>
<feature type="chain" id="PRO_5012588990" description="Outer membrane protein beta-barrel domain-containing protein" evidence="1">
    <location>
        <begin position="20"/>
        <end position="170"/>
    </location>
</feature>
<dbReference type="Pfam" id="PF13568">
    <property type="entry name" value="OMP_b-brl_2"/>
    <property type="match status" value="1"/>
</dbReference>
<evidence type="ECO:0000313" key="4">
    <source>
        <dbReference type="Proteomes" id="UP000181898"/>
    </source>
</evidence>
<dbReference type="GO" id="GO:0044384">
    <property type="term" value="C:host outer membrane"/>
    <property type="evidence" value="ECO:0007669"/>
    <property type="project" value="InterPro"/>
</dbReference>
<dbReference type="STRING" id="1850252.LPB136_03005"/>
<reference evidence="3 4" key="1">
    <citation type="submission" date="2016-11" db="EMBL/GenBank/DDBJ databases">
        <title>Tenacibaculum sp. LPB0136, isolated from marine environment.</title>
        <authorList>
            <person name="Kim E."/>
            <person name="Yi H."/>
        </authorList>
    </citation>
    <scope>NUCLEOTIDE SEQUENCE [LARGE SCALE GENOMIC DNA]</scope>
    <source>
        <strain evidence="3 4">LPB0136</strain>
    </source>
</reference>
<feature type="signal peptide" evidence="1">
    <location>
        <begin position="1"/>
        <end position="19"/>
    </location>
</feature>
<protein>
    <recommendedName>
        <fullName evidence="2">Outer membrane protein beta-barrel domain-containing protein</fullName>
    </recommendedName>
</protein>
<organism evidence="3 4">
    <name type="scientific">Tenacibaculum todarodis</name>
    <dbReference type="NCBI Taxonomy" id="1850252"/>
    <lineage>
        <taxon>Bacteria</taxon>
        <taxon>Pseudomonadati</taxon>
        <taxon>Bacteroidota</taxon>
        <taxon>Flavobacteriia</taxon>
        <taxon>Flavobacteriales</taxon>
        <taxon>Flavobacteriaceae</taxon>
        <taxon>Tenacibaculum</taxon>
    </lineage>
</organism>
<keyword evidence="4" id="KW-1185">Reference proteome</keyword>
<dbReference type="RefSeq" id="WP_072554721.1">
    <property type="nucleotide sequence ID" value="NZ_CP018155.1"/>
</dbReference>
<dbReference type="SUPFAM" id="SSF56925">
    <property type="entry name" value="OMPA-like"/>
    <property type="match status" value="1"/>
</dbReference>
<dbReference type="KEGG" id="ten:LPB136_03005"/>
<proteinExistence type="predicted"/>
<evidence type="ECO:0000256" key="1">
    <source>
        <dbReference type="SAM" id="SignalP"/>
    </source>
</evidence>
<gene>
    <name evidence="3" type="ORF">LPB136_03005</name>
</gene>